<gene>
    <name evidence="1" type="ORF">CB5_LOCUS19708</name>
</gene>
<protein>
    <submittedName>
        <fullName evidence="1">Uncharacterized protein</fullName>
    </submittedName>
</protein>
<organism evidence="1">
    <name type="scientific">Ananas comosus var. bracteatus</name>
    <name type="common">red pineapple</name>
    <dbReference type="NCBI Taxonomy" id="296719"/>
    <lineage>
        <taxon>Eukaryota</taxon>
        <taxon>Viridiplantae</taxon>
        <taxon>Streptophyta</taxon>
        <taxon>Embryophyta</taxon>
        <taxon>Tracheophyta</taxon>
        <taxon>Spermatophyta</taxon>
        <taxon>Magnoliopsida</taxon>
        <taxon>Liliopsida</taxon>
        <taxon>Poales</taxon>
        <taxon>Bromeliaceae</taxon>
        <taxon>Bromelioideae</taxon>
        <taxon>Ananas</taxon>
    </lineage>
</organism>
<evidence type="ECO:0000313" key="1">
    <source>
        <dbReference type="EMBL" id="CAD1836497.1"/>
    </source>
</evidence>
<name>A0A6V7Q0P0_ANACO</name>
<sequence>MSAFVPSTASLSSISSIALSTISFVSCISTTEGSISSCISTIGSVIDGGFSVEKYGSLKWPGCQDGIEDADVDMEVAGDEGKSMGGAWRGLDYFIIFWIPMNI</sequence>
<dbReference type="EMBL" id="LR862131">
    <property type="protein sequence ID" value="CAD1836497.1"/>
    <property type="molecule type" value="Genomic_DNA"/>
</dbReference>
<accession>A0A6V7Q0P0</accession>
<dbReference type="AlphaFoldDB" id="A0A6V7Q0P0"/>
<proteinExistence type="predicted"/>
<reference evidence="1" key="1">
    <citation type="submission" date="2020-07" db="EMBL/GenBank/DDBJ databases">
        <authorList>
            <person name="Lin J."/>
        </authorList>
    </citation>
    <scope>NUCLEOTIDE SEQUENCE</scope>
</reference>